<protein>
    <submittedName>
        <fullName evidence="1">Uncharacterized protein</fullName>
    </submittedName>
</protein>
<evidence type="ECO:0000313" key="1">
    <source>
        <dbReference type="EMBL" id="VDM80802.1"/>
    </source>
</evidence>
<dbReference type="AlphaFoldDB" id="A0A3P7LNU6"/>
<keyword evidence="2" id="KW-1185">Reference proteome</keyword>
<dbReference type="Proteomes" id="UP000270094">
    <property type="component" value="Unassembled WGS sequence"/>
</dbReference>
<accession>A0A3P7LNU6</accession>
<proteinExistence type="predicted"/>
<gene>
    <name evidence="1" type="ORF">SVUK_LOCUS15800</name>
</gene>
<reference evidence="1 2" key="1">
    <citation type="submission" date="2018-11" db="EMBL/GenBank/DDBJ databases">
        <authorList>
            <consortium name="Pathogen Informatics"/>
        </authorList>
    </citation>
    <scope>NUCLEOTIDE SEQUENCE [LARGE SCALE GENOMIC DNA]</scope>
</reference>
<dbReference type="EMBL" id="UYYB01110116">
    <property type="protein sequence ID" value="VDM80802.1"/>
    <property type="molecule type" value="Genomic_DNA"/>
</dbReference>
<dbReference type="OrthoDB" id="5865767at2759"/>
<name>A0A3P7LNU6_STRVU</name>
<sequence length="63" mass="6558">MCTIVVSVYNPAAAAMTYGVGVAQNNADLGGGGGMNDEEYDENSSARLFERSRIKALAGSLML</sequence>
<evidence type="ECO:0000313" key="2">
    <source>
        <dbReference type="Proteomes" id="UP000270094"/>
    </source>
</evidence>
<organism evidence="1 2">
    <name type="scientific">Strongylus vulgaris</name>
    <name type="common">Blood worm</name>
    <dbReference type="NCBI Taxonomy" id="40348"/>
    <lineage>
        <taxon>Eukaryota</taxon>
        <taxon>Metazoa</taxon>
        <taxon>Ecdysozoa</taxon>
        <taxon>Nematoda</taxon>
        <taxon>Chromadorea</taxon>
        <taxon>Rhabditida</taxon>
        <taxon>Rhabditina</taxon>
        <taxon>Rhabditomorpha</taxon>
        <taxon>Strongyloidea</taxon>
        <taxon>Strongylidae</taxon>
        <taxon>Strongylus</taxon>
    </lineage>
</organism>